<dbReference type="PANTHER" id="PTHR38690">
    <property type="entry name" value="PROTEASE-RELATED"/>
    <property type="match status" value="1"/>
</dbReference>
<evidence type="ECO:0000313" key="5">
    <source>
        <dbReference type="Proteomes" id="UP000182060"/>
    </source>
</evidence>
<feature type="compositionally biased region" description="Basic and acidic residues" evidence="1">
    <location>
        <begin position="1355"/>
        <end position="1364"/>
    </location>
</feature>
<name>A0AAC9IVE6_9BURK</name>
<dbReference type="PANTHER" id="PTHR38690:SF1">
    <property type="entry name" value="PROTEASE"/>
    <property type="match status" value="1"/>
</dbReference>
<dbReference type="InterPro" id="IPR025263">
    <property type="entry name" value="YhdP_central"/>
</dbReference>
<feature type="region of interest" description="Disordered" evidence="1">
    <location>
        <begin position="1355"/>
        <end position="1384"/>
    </location>
</feature>
<sequence length="1384" mass="151361">MLQNIIPPRLKRVLTKRPPGLGKAWLKRILILIGLVCALLVIGHLGVRYVLWPQLEKSKASVEKIIGARIGAEVSIDKLQVAWTGLWPNFEIEGLRFNSAEKSKPLLLINKIYGELSWKSFYHLAPYFRDLHFEGAEIYAQRNNNGAISIAGISIDSNSNDFSAENWLFSQNSIEVNNAKLFWDDQKNKRPITSVEIVSLSLDNGIRKHEGSIRLNTPWANGPAEMKVSFVPHLAGQAGNWRDWIGTIYWNLSDLDLKQISQQFSINLTTLEGILSSNGQLKIDNGHPDGGEFYVAADQLIIQTSKDTEAIALGRLETNLSQETNDGLLSISTKTFAWSELGSPKTAALEHLSPMTFRWRSPGADGEIKEFGFSSPKISVEDVALFAQNLPLSKKVHGWIKASKADGELEDVEIHWSESKSPLSALNIPGGWFKSNKLDFSISAKLINLSFDGINSSIPSVSNLSGFISGNQNEGSFSLNSNNLELEMNDFLDDPKISLDRAKGQINWSKERGKWVVNAKSLALSNPEINTTLKLNYIIGDAKKPDFMALDMDFSKANLVSAYRYLPVGMDKEARTYLSKAFTAGTIEKGELHIQGDPNGVPFSAPNSGQFTLNLPIVGASFTPMPLLPANQGTWSTFTNINGVITMQNAKLDIDIGKGNYKQVALSNFHADIPSVSAKQMPLNVSGAAQGEAPQMLEYVFASPIAKKIDNLEKNLRITGATKMLLGLNIPLSGNADTKVDIKLDFPGNHLQWGDTPPFDNLKGRVRITETNPEFEDVTANFMGGAFKISSAPEAKNNNTFNISGDIAASFLKDYLAKDADLKLASVLQSMSGSATYEGAVSFNKGNSETNLKFDLRNWASTAPAPLNKPMGMPLSGRLTLKDFADEKVNVNRFSWSGKLGDLYSFEGELGNDSKLRHAAGIGAPAILPPEGFQLNINSSELNLDTWNDFLDNQSKKNASVQTEITSPGNLLITAQVKRLTLGDRVWPEVNLSVNNKNGPWNFRLNSPLVSGQVQYQQANKAQPSGFVGGHLARLLIPDAENTEPEKTASKQKVVMNKAKLSPNSIPSMDLIIDEFSWSKAQLGQVKLKSKTSDNIFKVDLLQTSNPQASTTASGQWIGGTKNEVDHTTLKVDMDIKDAGHLIAHWSPQKSIEGGQGKLNATVEWDGSPYQPNYDTLSGKASLNLEKGRLLEVNSSGAKILDVLSLQSLFRFATMDIEGGLGNIVTKGTPFKSIDSSFDIANGIADTTQFTMNLDQARVAMNGKINIPKQTQDLRIAIYPSIDATAGSLAAFAINPIVGLGVLVGQYLVSGQINRSLQSDYLVQGSWENPEVIALDQKGQPIDEKVLESIRNKELLKEQNRPDVPRPQNTAPLNNQGTSSNNLN</sequence>
<evidence type="ECO:0000256" key="2">
    <source>
        <dbReference type="SAM" id="Phobius"/>
    </source>
</evidence>
<dbReference type="NCBIfam" id="TIGR02099">
    <property type="entry name" value="YhdP family protein"/>
    <property type="match status" value="1"/>
</dbReference>
<feature type="transmembrane region" description="Helical" evidence="2">
    <location>
        <begin position="29"/>
        <end position="52"/>
    </location>
</feature>
<feature type="domain" description="YhdP central" evidence="3">
    <location>
        <begin position="26"/>
        <end position="1332"/>
    </location>
</feature>
<keyword evidence="2" id="KW-0812">Transmembrane</keyword>
<protein>
    <submittedName>
        <fullName evidence="4">Membrane-like protein</fullName>
    </submittedName>
</protein>
<dbReference type="RefSeq" id="WP_071539703.1">
    <property type="nucleotide sequence ID" value="NZ_CP015016.1"/>
</dbReference>
<dbReference type="Proteomes" id="UP000182060">
    <property type="component" value="Chromosome"/>
</dbReference>
<accession>A0AAC9IVE6</accession>
<evidence type="ECO:0000313" key="4">
    <source>
        <dbReference type="EMBL" id="APC01927.1"/>
    </source>
</evidence>
<evidence type="ECO:0000259" key="3">
    <source>
        <dbReference type="Pfam" id="PF13116"/>
    </source>
</evidence>
<dbReference type="InterPro" id="IPR011836">
    <property type="entry name" value="YhdP"/>
</dbReference>
<keyword evidence="2" id="KW-1133">Transmembrane helix</keyword>
<keyword evidence="2" id="KW-0472">Membrane</keyword>
<reference evidence="4" key="1">
    <citation type="journal article" date="2017" name="Appl. Environ. Microbiol.">
        <title>Microdiversification of a pelagic Polynucleobacter species is mainly driven by acquisition of genomic islands from a partially interspecific gene pool.</title>
        <authorList>
            <person name="Hoetzinger M."/>
            <person name="Hahn M.W."/>
            <person name="Jezberova J."/>
            <person name="Schmidt J."/>
            <person name="Koll U."/>
        </authorList>
    </citation>
    <scope>NUCLEOTIDE SEQUENCE</scope>
    <source>
        <strain evidence="4">MWH-RechtKol4</strain>
    </source>
</reference>
<feature type="compositionally biased region" description="Polar residues" evidence="1">
    <location>
        <begin position="1367"/>
        <end position="1384"/>
    </location>
</feature>
<proteinExistence type="predicted"/>
<organism evidence="4 5">
    <name type="scientific">Polynucleobacter asymbioticus</name>
    <dbReference type="NCBI Taxonomy" id="576611"/>
    <lineage>
        <taxon>Bacteria</taxon>
        <taxon>Pseudomonadati</taxon>
        <taxon>Pseudomonadota</taxon>
        <taxon>Betaproteobacteria</taxon>
        <taxon>Burkholderiales</taxon>
        <taxon>Burkholderiaceae</taxon>
        <taxon>Polynucleobacter</taxon>
    </lineage>
</organism>
<dbReference type="Pfam" id="PF13116">
    <property type="entry name" value="YhdP"/>
    <property type="match status" value="1"/>
</dbReference>
<gene>
    <name evidence="4" type="ORF">AOC25_10010</name>
</gene>
<evidence type="ECO:0000256" key="1">
    <source>
        <dbReference type="SAM" id="MobiDB-lite"/>
    </source>
</evidence>
<dbReference type="EMBL" id="CP015017">
    <property type="protein sequence ID" value="APC01927.1"/>
    <property type="molecule type" value="Genomic_DNA"/>
</dbReference>